<dbReference type="PROSITE" id="PS50132">
    <property type="entry name" value="RGS"/>
    <property type="match status" value="2"/>
</dbReference>
<dbReference type="PANTHER" id="PTHR47079:SF1">
    <property type="entry name" value="REGULATOR OF G-PROTEIN SIGNALING PROTEIN-LIKE"/>
    <property type="match status" value="1"/>
</dbReference>
<reference evidence="2" key="1">
    <citation type="submission" date="2023-03" db="EMBL/GenBank/DDBJ databases">
        <authorList>
            <person name="Steffen K."/>
            <person name="Cardenas P."/>
        </authorList>
    </citation>
    <scope>NUCLEOTIDE SEQUENCE</scope>
</reference>
<evidence type="ECO:0000259" key="1">
    <source>
        <dbReference type="PROSITE" id="PS50132"/>
    </source>
</evidence>
<dbReference type="InterPro" id="IPR053282">
    <property type="entry name" value="RGS_domain-containing"/>
</dbReference>
<dbReference type="EMBL" id="CASHTH010004040">
    <property type="protein sequence ID" value="CAI8052817.1"/>
    <property type="molecule type" value="Genomic_DNA"/>
</dbReference>
<dbReference type="InterPro" id="IPR016137">
    <property type="entry name" value="RGS"/>
</dbReference>
<feature type="domain" description="RGS" evidence="1">
    <location>
        <begin position="825"/>
        <end position="915"/>
    </location>
</feature>
<evidence type="ECO:0000313" key="2">
    <source>
        <dbReference type="EMBL" id="CAI8052817.1"/>
    </source>
</evidence>
<dbReference type="Gene3D" id="1.10.167.10">
    <property type="entry name" value="Regulator of G-protein Signalling 4, domain 2"/>
    <property type="match status" value="3"/>
</dbReference>
<dbReference type="Proteomes" id="UP001174909">
    <property type="component" value="Unassembled WGS sequence"/>
</dbReference>
<keyword evidence="3" id="KW-1185">Reference proteome</keyword>
<feature type="non-terminal residue" evidence="2">
    <location>
        <position position="1"/>
    </location>
</feature>
<sequence>MRHRSMEVPTLSQFKLLLKRDHVFRDYFNTFLSLPIFPRRVKYVVETESFEIDPTPRSQHISDREEVMSWLHTHRLPLFWNCHLLYEYALCLELSKSSDNGESCRGVCGVKEMGQFRYFLRGTEGERSCQFWMDVQLLLQKLHTGQVQETHMARFIGHVRRHYISDGAPFGLSPDIKNKLKKEFCYLHRHTSGNHLHSSHSRQVQILVEAQKQAIVNLRVYWYKMYEDIARSSKYSFSKVEAKEMAEEERLSYSPSLPVIASDRRKSEFCQQFEKSTVKLPQINKRERKKHHLSTERMRRVATKPLFTPSTTTLFPLSHLHLNLSPPLTTRDIQHLAPFLTGSLRADFLAGSPLLSHISSHHKDSRSANYLLFWWSAEVLFTMDEIRRWRKPVKNQLNRWGSSYSNGLIPTATDPNELVQLFLRKRSPYSIELPPQTREALVQLLPRGLGQSLLLSVQEYAARQLLQPWKQFLAHDDKVFMKHCTALKLMGGKKRKTLQSPDIVGSVYGDGCQLEDMWEALRLVEIAWCPATACLPSRTKPTNATLSRETSDERNSFKNSSSIFVRLTDLIGIPLDHPLTTVSDTMKRSFKRSVNTVLSVTTPQHCSKPCGNQQMTKKKFIPGSLKEIVKDCEQLRVFREFLAAQGHGGEVQLLFWLAVEDLRETSTNSRACPRKMERIVKYFLKSSNTKKVLQCPDSLVDAEFGPGLTGLLAFQSVVGEMIERRWFGRYIASLTVEESHSKEEECGDPEQSQSRKTPVCIEHTRDLWRTFAHGVISFRRGLMDLETAEDFKSYLREEVVRGSSGSHKKMVGTKVVYVTKLLNDLSFWAEVERYKDVADVVRAAKRGRSHTQEDNIMIYKKAHAIINCFIDSAVIPRVQVNIPNELVQYILDCASQGQISRGLFHEAALSIFSTLIVYWRKYLAIRDTRKKAEGGAPCSQPHPLSPPNYHTQQLPGLQKVAATFDLYPSENHPIFIDVGPTLAFSLTDGLHWVQPSHLRQQFDLAPTFLPRKLLPFLRPPPTQ</sequence>
<dbReference type="PANTHER" id="PTHR47079">
    <property type="entry name" value="REGULATOR OF G-PROTEIN SIGNALING PROTEIN-LIKE"/>
    <property type="match status" value="1"/>
</dbReference>
<name>A0AA35TRR8_GEOBA</name>
<evidence type="ECO:0000313" key="3">
    <source>
        <dbReference type="Proteomes" id="UP001174909"/>
    </source>
</evidence>
<dbReference type="SUPFAM" id="SSF48097">
    <property type="entry name" value="Regulator of G-protein signaling, RGS"/>
    <property type="match status" value="2"/>
</dbReference>
<feature type="domain" description="RGS" evidence="1">
    <location>
        <begin position="624"/>
        <end position="684"/>
    </location>
</feature>
<dbReference type="Pfam" id="PF00615">
    <property type="entry name" value="RGS"/>
    <property type="match status" value="1"/>
</dbReference>
<accession>A0AA35TRR8</accession>
<proteinExistence type="predicted"/>
<comment type="caution">
    <text evidence="2">The sequence shown here is derived from an EMBL/GenBank/DDBJ whole genome shotgun (WGS) entry which is preliminary data.</text>
</comment>
<dbReference type="InterPro" id="IPR036305">
    <property type="entry name" value="RGS_sf"/>
</dbReference>
<protein>
    <submittedName>
        <fullName evidence="2">Regulator of G-protein signaling protein-like</fullName>
    </submittedName>
</protein>
<organism evidence="2 3">
    <name type="scientific">Geodia barretti</name>
    <name type="common">Barrett's horny sponge</name>
    <dbReference type="NCBI Taxonomy" id="519541"/>
    <lineage>
        <taxon>Eukaryota</taxon>
        <taxon>Metazoa</taxon>
        <taxon>Porifera</taxon>
        <taxon>Demospongiae</taxon>
        <taxon>Heteroscleromorpha</taxon>
        <taxon>Tetractinellida</taxon>
        <taxon>Astrophorina</taxon>
        <taxon>Geodiidae</taxon>
        <taxon>Geodia</taxon>
    </lineage>
</organism>
<gene>
    <name evidence="2" type="ORF">GBAR_LOCUS28899</name>
</gene>
<dbReference type="InterPro" id="IPR044926">
    <property type="entry name" value="RGS_subdomain_2"/>
</dbReference>
<dbReference type="AlphaFoldDB" id="A0AA35TRR8"/>